<name>A0ABN8P1F8_9CNID</name>
<feature type="disulfide bond" evidence="2">
    <location>
        <begin position="540"/>
        <end position="567"/>
    </location>
</feature>
<keyword evidence="5" id="KW-1185">Reference proteome</keyword>
<feature type="non-terminal residue" evidence="4">
    <location>
        <position position="1"/>
    </location>
</feature>
<evidence type="ECO:0000256" key="2">
    <source>
        <dbReference type="PROSITE-ProRule" id="PRU00059"/>
    </source>
</evidence>
<evidence type="ECO:0000259" key="3">
    <source>
        <dbReference type="PROSITE" id="PS01180"/>
    </source>
</evidence>
<dbReference type="PANTHER" id="PTHR19324">
    <property type="entry name" value="PERFORIN-LIKE PROTEIN 1"/>
    <property type="match status" value="1"/>
</dbReference>
<evidence type="ECO:0000313" key="5">
    <source>
        <dbReference type="Proteomes" id="UP001159405"/>
    </source>
</evidence>
<comment type="caution">
    <text evidence="2">Lacks conserved residue(s) required for the propagation of feature annotation.</text>
</comment>
<sequence length="701" mass="79083">YFSAEVTWPAGTYGLPKAKNGCPVSLKTNWTTGWRFEDLEDTRPGTSKSKSYHLDTKVGIDVNRTFCIKNKNDVSTEWPKGQYCIFKKGDCPKGFKEGYVSWDDEDDKNINKKGGTLPDGTYNQDTLVYYCCITDGDKYTPISLPVTSPFYLKPFNTSECQRVEGAIATEEFIRFDTEDSGNKDRQNGSYPHGAGIANHRLLYCYYESCQFTYSLNGIRDEQIEFTSPKFYDDGYPLFQTCTWRFAAPEKQKVHIEFLEMDIENDDSVKIYTNSWKGDGPAYTLDESTPPNVKGYGEARFLFMEFQSKNWPDSSKKKSKGFRGVFKVKGGEDLPPSGVEWPSGTFGIPRPRLGCPRSKNVTWSTGWRFQDTEDENPNNSHSPNFHMNSSVMKNDVNRTFCTATENNGTKSWPKGQYCIYKRGTCPKGLTEGYIFFDDENRKNLNKMGGVLPDGEYNEDTKLFYCCRTDGDKLEPISLPISSPFYLLAYNNSECQQVNGALATKEFIRFDNEDTGNKDTKGGTYPYAHGSLNISYCYYEACHFTISETSQEFMSPSYATGGYPNSQLCTWRFLVQESSTPNKQQVLIKFPEFNLQKGKDGDVVKIYSGWNEKAPLLAEFSGDSPPPAKGVASNSPIVFLVFRSDSRGKSKGFRGLFINQSEWQGFVLCGIGRAYCVSYDANAVPKNPITLPSTLTIKPSKNT</sequence>
<feature type="domain" description="CUB" evidence="3">
    <location>
        <begin position="540"/>
        <end position="658"/>
    </location>
</feature>
<protein>
    <recommendedName>
        <fullName evidence="3">CUB domain-containing protein</fullName>
    </recommendedName>
</protein>
<dbReference type="InterPro" id="IPR031569">
    <property type="entry name" value="ApeC"/>
</dbReference>
<dbReference type="PANTHER" id="PTHR19324:SF33">
    <property type="entry name" value="MUCIN-5AC"/>
    <property type="match status" value="1"/>
</dbReference>
<dbReference type="EMBL" id="CALNXK010000048">
    <property type="protein sequence ID" value="CAH3130327.1"/>
    <property type="molecule type" value="Genomic_DNA"/>
</dbReference>
<accession>A0ABN8P1F8</accession>
<feature type="domain" description="CUB" evidence="3">
    <location>
        <begin position="209"/>
        <end position="328"/>
    </location>
</feature>
<dbReference type="CDD" id="cd00041">
    <property type="entry name" value="CUB"/>
    <property type="match status" value="2"/>
</dbReference>
<feature type="non-terminal residue" evidence="4">
    <location>
        <position position="701"/>
    </location>
</feature>
<dbReference type="InterPro" id="IPR000859">
    <property type="entry name" value="CUB_dom"/>
</dbReference>
<evidence type="ECO:0000313" key="4">
    <source>
        <dbReference type="EMBL" id="CAH3130327.1"/>
    </source>
</evidence>
<dbReference type="SMART" id="SM00042">
    <property type="entry name" value="CUB"/>
    <property type="match status" value="2"/>
</dbReference>
<dbReference type="PROSITE" id="PS01180">
    <property type="entry name" value="CUB"/>
    <property type="match status" value="2"/>
</dbReference>
<keyword evidence="1 2" id="KW-1015">Disulfide bond</keyword>
<reference evidence="4 5" key="1">
    <citation type="submission" date="2022-05" db="EMBL/GenBank/DDBJ databases">
        <authorList>
            <consortium name="Genoscope - CEA"/>
            <person name="William W."/>
        </authorList>
    </citation>
    <scope>NUCLEOTIDE SEQUENCE [LARGE SCALE GENOMIC DNA]</scope>
</reference>
<dbReference type="Pfam" id="PF16977">
    <property type="entry name" value="ApeC"/>
    <property type="match status" value="2"/>
</dbReference>
<organism evidence="4 5">
    <name type="scientific">Porites lobata</name>
    <dbReference type="NCBI Taxonomy" id="104759"/>
    <lineage>
        <taxon>Eukaryota</taxon>
        <taxon>Metazoa</taxon>
        <taxon>Cnidaria</taxon>
        <taxon>Anthozoa</taxon>
        <taxon>Hexacorallia</taxon>
        <taxon>Scleractinia</taxon>
        <taxon>Fungiina</taxon>
        <taxon>Poritidae</taxon>
        <taxon>Porites</taxon>
    </lineage>
</organism>
<dbReference type="Proteomes" id="UP001159405">
    <property type="component" value="Unassembled WGS sequence"/>
</dbReference>
<dbReference type="Pfam" id="PF00431">
    <property type="entry name" value="CUB"/>
    <property type="match status" value="2"/>
</dbReference>
<dbReference type="SUPFAM" id="SSF49854">
    <property type="entry name" value="Spermadhesin, CUB domain"/>
    <property type="match status" value="2"/>
</dbReference>
<comment type="caution">
    <text evidence="4">The sequence shown here is derived from an EMBL/GenBank/DDBJ whole genome shotgun (WGS) entry which is preliminary data.</text>
</comment>
<gene>
    <name evidence="4" type="ORF">PLOB_00034624</name>
</gene>
<dbReference type="InterPro" id="IPR035914">
    <property type="entry name" value="Sperma_CUB_dom_sf"/>
</dbReference>
<proteinExistence type="predicted"/>
<dbReference type="Gene3D" id="2.60.120.290">
    <property type="entry name" value="Spermadhesin, CUB domain"/>
    <property type="match status" value="2"/>
</dbReference>
<evidence type="ECO:0000256" key="1">
    <source>
        <dbReference type="ARBA" id="ARBA00023157"/>
    </source>
</evidence>